<sequence length="409" mass="46988">MMKNKLNTIELFAGCGGLLDGFEQSGYYNTLASVEWNEKPNDVLIKRLKSKYGYQDAEQKAMRFDIQRTDELLNGWIDDPEYGSSIGLKAILGNRIVDLIVGGPPCQAYSLAGRIQDKDGMKNDYRNYLFESYLKVVDAFKPKLIVFENVEGMLSAKPDGINIIDKIKQGFMGLGYELIDDIRRVALLDLSEFGVPQQRKRVILVGLNKYYFGEGIQQILYSFYNETLCNYKSKKIYNVTDAIGDLPKFFPADDEYKIKGRTYSHRPFKSNIKDHYPRYHNKRDIVIFKELAQDIESGRNQYSNTKSLIDLYTEKTGKESNIHKYNVLKWDMPSNTIPAHLKKDGLRHIHPDSSQARTITVREAARLQTFDDDFEFSGNMSYDYEMIGNAVPPKFAKCLATALYDFLNI</sequence>
<dbReference type="InterPro" id="IPR050390">
    <property type="entry name" value="C5-Methyltransferase"/>
</dbReference>
<organism evidence="8 9">
    <name type="scientific">Candidatus Clostridium stratigraminis</name>
    <dbReference type="NCBI Taxonomy" id="3381661"/>
    <lineage>
        <taxon>Bacteria</taxon>
        <taxon>Bacillati</taxon>
        <taxon>Bacillota</taxon>
        <taxon>Clostridia</taxon>
        <taxon>Eubacteriales</taxon>
        <taxon>Clostridiaceae</taxon>
        <taxon>Clostridium</taxon>
    </lineage>
</organism>
<evidence type="ECO:0000313" key="8">
    <source>
        <dbReference type="EMBL" id="MFL0245587.1"/>
    </source>
</evidence>
<dbReference type="Pfam" id="PF00145">
    <property type="entry name" value="DNA_methylase"/>
    <property type="match status" value="1"/>
</dbReference>
<reference evidence="8 9" key="1">
    <citation type="submission" date="2024-11" db="EMBL/GenBank/DDBJ databases">
        <authorList>
            <person name="Heng Y.C."/>
            <person name="Lim A.C.H."/>
            <person name="Lee J.K.Y."/>
            <person name="Kittelmann S."/>
        </authorList>
    </citation>
    <scope>NUCLEOTIDE SEQUENCE [LARGE SCALE GENOMIC DNA]</scope>
    <source>
        <strain evidence="8 9">WILCCON 0185</strain>
    </source>
</reference>
<evidence type="ECO:0000256" key="1">
    <source>
        <dbReference type="ARBA" id="ARBA00022603"/>
    </source>
</evidence>
<dbReference type="PROSITE" id="PS51679">
    <property type="entry name" value="SAM_MT_C5"/>
    <property type="match status" value="1"/>
</dbReference>
<keyword evidence="9" id="KW-1185">Reference proteome</keyword>
<keyword evidence="4" id="KW-0680">Restriction system</keyword>
<dbReference type="InterPro" id="IPR018117">
    <property type="entry name" value="C5_DNA_meth_AS"/>
</dbReference>
<dbReference type="EMBL" id="JBJHZZ010000001">
    <property type="protein sequence ID" value="MFL0245587.1"/>
    <property type="molecule type" value="Genomic_DNA"/>
</dbReference>
<dbReference type="NCBIfam" id="TIGR00675">
    <property type="entry name" value="dcm"/>
    <property type="match status" value="1"/>
</dbReference>
<evidence type="ECO:0000256" key="7">
    <source>
        <dbReference type="RuleBase" id="RU000417"/>
    </source>
</evidence>
<dbReference type="Proteomes" id="UP001623591">
    <property type="component" value="Unassembled WGS sequence"/>
</dbReference>
<evidence type="ECO:0000313" key="9">
    <source>
        <dbReference type="Proteomes" id="UP001623591"/>
    </source>
</evidence>
<proteinExistence type="inferred from homology"/>
<dbReference type="PANTHER" id="PTHR10629:SF52">
    <property type="entry name" value="DNA (CYTOSINE-5)-METHYLTRANSFERASE 1"/>
    <property type="match status" value="1"/>
</dbReference>
<evidence type="ECO:0000256" key="6">
    <source>
        <dbReference type="RuleBase" id="RU000416"/>
    </source>
</evidence>
<evidence type="ECO:0000256" key="3">
    <source>
        <dbReference type="ARBA" id="ARBA00022691"/>
    </source>
</evidence>
<dbReference type="GO" id="GO:0032259">
    <property type="term" value="P:methylation"/>
    <property type="evidence" value="ECO:0007669"/>
    <property type="project" value="UniProtKB-KW"/>
</dbReference>
<evidence type="ECO:0000256" key="2">
    <source>
        <dbReference type="ARBA" id="ARBA00022679"/>
    </source>
</evidence>
<dbReference type="InterPro" id="IPR029063">
    <property type="entry name" value="SAM-dependent_MTases_sf"/>
</dbReference>
<dbReference type="RefSeq" id="WP_406768044.1">
    <property type="nucleotide sequence ID" value="NZ_JBJHZZ010000001.1"/>
</dbReference>
<dbReference type="Gene3D" id="3.40.50.150">
    <property type="entry name" value="Vaccinia Virus protein VP39"/>
    <property type="match status" value="1"/>
</dbReference>
<dbReference type="PANTHER" id="PTHR10629">
    <property type="entry name" value="CYTOSINE-SPECIFIC METHYLTRANSFERASE"/>
    <property type="match status" value="1"/>
</dbReference>
<evidence type="ECO:0000256" key="4">
    <source>
        <dbReference type="ARBA" id="ARBA00022747"/>
    </source>
</evidence>
<dbReference type="EC" id="2.1.1.37" evidence="7"/>
<keyword evidence="1 5" id="KW-0489">Methyltransferase</keyword>
<evidence type="ECO:0000256" key="5">
    <source>
        <dbReference type="PROSITE-ProRule" id="PRU01016"/>
    </source>
</evidence>
<protein>
    <recommendedName>
        <fullName evidence="7">Cytosine-specific methyltransferase</fullName>
        <ecNumber evidence="7">2.1.1.37</ecNumber>
    </recommendedName>
</protein>
<dbReference type="Gene3D" id="3.90.120.10">
    <property type="entry name" value="DNA Methylase, subunit A, domain 2"/>
    <property type="match status" value="1"/>
</dbReference>
<comment type="caution">
    <text evidence="8">The sequence shown here is derived from an EMBL/GenBank/DDBJ whole genome shotgun (WGS) entry which is preliminary data.</text>
</comment>
<comment type="similarity">
    <text evidence="5 6">Belongs to the class I-like SAM-binding methyltransferase superfamily. C5-methyltransferase family.</text>
</comment>
<accession>A0ABW8T1H6</accession>
<keyword evidence="2 5" id="KW-0808">Transferase</keyword>
<dbReference type="SUPFAM" id="SSF53335">
    <property type="entry name" value="S-adenosyl-L-methionine-dependent methyltransferases"/>
    <property type="match status" value="1"/>
</dbReference>
<dbReference type="PRINTS" id="PR00105">
    <property type="entry name" value="C5METTRFRASE"/>
</dbReference>
<dbReference type="InterPro" id="IPR001525">
    <property type="entry name" value="C5_MeTfrase"/>
</dbReference>
<comment type="catalytic activity">
    <reaction evidence="7">
        <text>a 2'-deoxycytidine in DNA + S-adenosyl-L-methionine = a 5-methyl-2'-deoxycytidine in DNA + S-adenosyl-L-homocysteine + H(+)</text>
        <dbReference type="Rhea" id="RHEA:13681"/>
        <dbReference type="Rhea" id="RHEA-COMP:11369"/>
        <dbReference type="Rhea" id="RHEA-COMP:11370"/>
        <dbReference type="ChEBI" id="CHEBI:15378"/>
        <dbReference type="ChEBI" id="CHEBI:57856"/>
        <dbReference type="ChEBI" id="CHEBI:59789"/>
        <dbReference type="ChEBI" id="CHEBI:85452"/>
        <dbReference type="ChEBI" id="CHEBI:85454"/>
        <dbReference type="EC" id="2.1.1.37"/>
    </reaction>
</comment>
<gene>
    <name evidence="8" type="ORF">ACJDUG_01175</name>
</gene>
<keyword evidence="3 5" id="KW-0949">S-adenosyl-L-methionine</keyword>
<dbReference type="PROSITE" id="PS00094">
    <property type="entry name" value="C5_MTASE_1"/>
    <property type="match status" value="1"/>
</dbReference>
<feature type="active site" evidence="5">
    <location>
        <position position="106"/>
    </location>
</feature>
<name>A0ABW8T1H6_9CLOT</name>
<dbReference type="GO" id="GO:0003886">
    <property type="term" value="F:DNA (cytosine-5-)-methyltransferase activity"/>
    <property type="evidence" value="ECO:0007669"/>
    <property type="project" value="UniProtKB-EC"/>
</dbReference>